<dbReference type="GO" id="GO:0010142">
    <property type="term" value="P:farnesyl diphosphate biosynthetic process, mevalonate pathway"/>
    <property type="evidence" value="ECO:0007669"/>
    <property type="project" value="TreeGrafter"/>
</dbReference>
<proteinExistence type="predicted"/>
<keyword evidence="7" id="KW-1185">Reference proteome</keyword>
<dbReference type="OMA" id="PDSWAWL"/>
<dbReference type="Gene3D" id="3.30.230.10">
    <property type="match status" value="1"/>
</dbReference>
<sequence>VTSAPGKVLITGAYLILEKPNPGIVLTTTARFYAIVKPLRNSIDSGSWAW</sequence>
<feature type="non-terminal residue" evidence="6">
    <location>
        <position position="1"/>
    </location>
</feature>
<keyword evidence="4" id="KW-0418">Kinase</keyword>
<keyword evidence="3" id="KW-0547">Nucleotide-binding</keyword>
<dbReference type="PANTHER" id="PTHR31814:SF2">
    <property type="entry name" value="PHOSPHOMEVALONATE KINASE"/>
    <property type="match status" value="1"/>
</dbReference>
<dbReference type="InterPro" id="IPR014721">
    <property type="entry name" value="Ribsml_uS5_D2-typ_fold_subgr"/>
</dbReference>
<accession>A0AA38F9L4</accession>
<dbReference type="GO" id="GO:0019287">
    <property type="term" value="P:isopentenyl diphosphate biosynthetic process, mevalonate pathway"/>
    <property type="evidence" value="ECO:0007669"/>
    <property type="project" value="TreeGrafter"/>
</dbReference>
<comment type="caution">
    <text evidence="6">The sequence shown here is derived from an EMBL/GenBank/DDBJ whole genome shotgun (WGS) entry which is preliminary data.</text>
</comment>
<evidence type="ECO:0000256" key="3">
    <source>
        <dbReference type="ARBA" id="ARBA00022741"/>
    </source>
</evidence>
<evidence type="ECO:0000256" key="5">
    <source>
        <dbReference type="ARBA" id="ARBA00022840"/>
    </source>
</evidence>
<comment type="pathway">
    <text evidence="1">Isoprenoid biosynthesis; isopentenyl diphosphate biosynthesis via mevalonate pathway.</text>
</comment>
<evidence type="ECO:0000313" key="7">
    <source>
        <dbReference type="Proteomes" id="UP000824469"/>
    </source>
</evidence>
<protein>
    <submittedName>
        <fullName evidence="6">Uncharacterized protein</fullName>
    </submittedName>
</protein>
<evidence type="ECO:0000256" key="1">
    <source>
        <dbReference type="ARBA" id="ARBA00005092"/>
    </source>
</evidence>
<reference evidence="6 7" key="1">
    <citation type="journal article" date="2021" name="Nat. Plants">
        <title>The Taxus genome provides insights into paclitaxel biosynthesis.</title>
        <authorList>
            <person name="Xiong X."/>
            <person name="Gou J."/>
            <person name="Liao Q."/>
            <person name="Li Y."/>
            <person name="Zhou Q."/>
            <person name="Bi G."/>
            <person name="Li C."/>
            <person name="Du R."/>
            <person name="Wang X."/>
            <person name="Sun T."/>
            <person name="Guo L."/>
            <person name="Liang H."/>
            <person name="Lu P."/>
            <person name="Wu Y."/>
            <person name="Zhang Z."/>
            <person name="Ro D.K."/>
            <person name="Shang Y."/>
            <person name="Huang S."/>
            <person name="Yan J."/>
        </authorList>
    </citation>
    <scope>NUCLEOTIDE SEQUENCE [LARGE SCALE GENOMIC DNA]</scope>
    <source>
        <strain evidence="6">Ta-2019</strain>
    </source>
</reference>
<dbReference type="PANTHER" id="PTHR31814">
    <property type="match status" value="1"/>
</dbReference>
<dbReference type="Proteomes" id="UP000824469">
    <property type="component" value="Unassembled WGS sequence"/>
</dbReference>
<evidence type="ECO:0000256" key="2">
    <source>
        <dbReference type="ARBA" id="ARBA00022679"/>
    </source>
</evidence>
<feature type="non-terminal residue" evidence="6">
    <location>
        <position position="50"/>
    </location>
</feature>
<evidence type="ECO:0000313" key="6">
    <source>
        <dbReference type="EMBL" id="KAH9297474.1"/>
    </source>
</evidence>
<dbReference type="GO" id="GO:0005777">
    <property type="term" value="C:peroxisome"/>
    <property type="evidence" value="ECO:0007669"/>
    <property type="project" value="TreeGrafter"/>
</dbReference>
<keyword evidence="5" id="KW-0067">ATP-binding</keyword>
<name>A0AA38F9L4_TAXCH</name>
<evidence type="ECO:0000256" key="4">
    <source>
        <dbReference type="ARBA" id="ARBA00022777"/>
    </source>
</evidence>
<dbReference type="EMBL" id="JAHRHJ020000010">
    <property type="protein sequence ID" value="KAH9297474.1"/>
    <property type="molecule type" value="Genomic_DNA"/>
</dbReference>
<dbReference type="GO" id="GO:0005524">
    <property type="term" value="F:ATP binding"/>
    <property type="evidence" value="ECO:0007669"/>
    <property type="project" value="UniProtKB-KW"/>
</dbReference>
<dbReference type="GO" id="GO:0004631">
    <property type="term" value="F:phosphomevalonate kinase activity"/>
    <property type="evidence" value="ECO:0007669"/>
    <property type="project" value="TreeGrafter"/>
</dbReference>
<keyword evidence="2" id="KW-0808">Transferase</keyword>
<gene>
    <name evidence="6" type="ORF">KI387_029156</name>
</gene>
<dbReference type="AlphaFoldDB" id="A0AA38F9L4"/>
<dbReference type="InterPro" id="IPR035102">
    <property type="entry name" value="Phosphomevalonate_kinase"/>
</dbReference>
<organism evidence="6 7">
    <name type="scientific">Taxus chinensis</name>
    <name type="common">Chinese yew</name>
    <name type="synonym">Taxus wallichiana var. chinensis</name>
    <dbReference type="NCBI Taxonomy" id="29808"/>
    <lineage>
        <taxon>Eukaryota</taxon>
        <taxon>Viridiplantae</taxon>
        <taxon>Streptophyta</taxon>
        <taxon>Embryophyta</taxon>
        <taxon>Tracheophyta</taxon>
        <taxon>Spermatophyta</taxon>
        <taxon>Pinopsida</taxon>
        <taxon>Pinidae</taxon>
        <taxon>Conifers II</taxon>
        <taxon>Cupressales</taxon>
        <taxon>Taxaceae</taxon>
        <taxon>Taxus</taxon>
    </lineage>
</organism>